<reference evidence="1 2" key="1">
    <citation type="journal article" date="2018" name="Evol. Lett.">
        <title>Horizontal gene cluster transfer increased hallucinogenic mushroom diversity.</title>
        <authorList>
            <person name="Reynolds H.T."/>
            <person name="Vijayakumar V."/>
            <person name="Gluck-Thaler E."/>
            <person name="Korotkin H.B."/>
            <person name="Matheny P.B."/>
            <person name="Slot J.C."/>
        </authorList>
    </citation>
    <scope>NUCLEOTIDE SEQUENCE [LARGE SCALE GENOMIC DNA]</scope>
    <source>
        <strain evidence="1 2">SRW20</strain>
    </source>
</reference>
<sequence length="391" mass="44118">MQAQGQQCSHTVASPSAILRANGPTGASVEDSSVLPDASACTWLVFVYPLSGIADEELPPEVSKIYEDMRFMGKLLPKVLPEPESEIHTSFYSLVRIRAKYNHVAHIYILEEEIVDIAQEMYLDFCSNRKSIKKMYIVAAESGAFMASGFELLSLFDMYYGCDPVFLRLWHSVLAGRPQPPFPDEVTSRPRFPIRHVILIRPSLPSLKGLGCVARWVFRPRFYQYTDFASEDIPCQFLWWIHDAAEHQKNSSNSLIDMGFKATCSKISKVTNAKVFEEEMATQMLVPLDKAQRQVFITEKIARVAAAAASSGFSPLEVTQNAILKIEQWYNKERSYPVCYDPLVDLGFEASEVLKLDKSAHGQVIKSFWRHVEGTASYLKALDLLEPISKD</sequence>
<dbReference type="EMBL" id="NHYE01001407">
    <property type="protein sequence ID" value="PPQ95898.1"/>
    <property type="molecule type" value="Genomic_DNA"/>
</dbReference>
<gene>
    <name evidence="1" type="ORF">CVT26_015583</name>
</gene>
<protein>
    <submittedName>
        <fullName evidence="1">Uncharacterized protein</fullName>
    </submittedName>
</protein>
<organism evidence="1 2">
    <name type="scientific">Gymnopilus dilepis</name>
    <dbReference type="NCBI Taxonomy" id="231916"/>
    <lineage>
        <taxon>Eukaryota</taxon>
        <taxon>Fungi</taxon>
        <taxon>Dikarya</taxon>
        <taxon>Basidiomycota</taxon>
        <taxon>Agaricomycotina</taxon>
        <taxon>Agaricomycetes</taxon>
        <taxon>Agaricomycetidae</taxon>
        <taxon>Agaricales</taxon>
        <taxon>Agaricineae</taxon>
        <taxon>Hymenogastraceae</taxon>
        <taxon>Gymnopilus</taxon>
    </lineage>
</organism>
<keyword evidence="2" id="KW-1185">Reference proteome</keyword>
<dbReference type="AlphaFoldDB" id="A0A409XYP1"/>
<proteinExistence type="predicted"/>
<dbReference type="InParanoid" id="A0A409XYP1"/>
<comment type="caution">
    <text evidence="1">The sequence shown here is derived from an EMBL/GenBank/DDBJ whole genome shotgun (WGS) entry which is preliminary data.</text>
</comment>
<accession>A0A409XYP1</accession>
<name>A0A409XYP1_9AGAR</name>
<dbReference type="Proteomes" id="UP000284706">
    <property type="component" value="Unassembled WGS sequence"/>
</dbReference>
<evidence type="ECO:0000313" key="2">
    <source>
        <dbReference type="Proteomes" id="UP000284706"/>
    </source>
</evidence>
<dbReference type="OrthoDB" id="3318115at2759"/>
<evidence type="ECO:0000313" key="1">
    <source>
        <dbReference type="EMBL" id="PPQ95898.1"/>
    </source>
</evidence>